<dbReference type="PANTHER" id="PTHR10696:SF51">
    <property type="entry name" value="TRIMETHYLLYSINE DIOXYGENASE, MITOCHONDRIAL"/>
    <property type="match status" value="1"/>
</dbReference>
<evidence type="ECO:0000256" key="12">
    <source>
        <dbReference type="ARBA" id="ARBA00030363"/>
    </source>
</evidence>
<keyword evidence="8" id="KW-0124">Carnitine biosynthesis</keyword>
<accession>A0A067RHL2</accession>
<name>A0A067RHL2_ZOONE</name>
<organism evidence="19 20">
    <name type="scientific">Zootermopsis nevadensis</name>
    <name type="common">Dampwood termite</name>
    <dbReference type="NCBI Taxonomy" id="136037"/>
    <lineage>
        <taxon>Eukaryota</taxon>
        <taxon>Metazoa</taxon>
        <taxon>Ecdysozoa</taxon>
        <taxon>Arthropoda</taxon>
        <taxon>Hexapoda</taxon>
        <taxon>Insecta</taxon>
        <taxon>Pterygota</taxon>
        <taxon>Neoptera</taxon>
        <taxon>Polyneoptera</taxon>
        <taxon>Dictyoptera</taxon>
        <taxon>Blattodea</taxon>
        <taxon>Blattoidea</taxon>
        <taxon>Termitoidae</taxon>
        <taxon>Termopsidae</taxon>
        <taxon>Zootermopsis</taxon>
    </lineage>
</organism>
<dbReference type="InterPro" id="IPR012776">
    <property type="entry name" value="Trimethyllysine_dOase"/>
</dbReference>
<dbReference type="OMA" id="EKVCIQP"/>
<dbReference type="FunFam" id="3.30.2020.30:FF:000002">
    <property type="entry name" value="Putative gamma-butyrobetaine dioxygenase"/>
    <property type="match status" value="1"/>
</dbReference>
<dbReference type="GO" id="GO:0005739">
    <property type="term" value="C:mitochondrion"/>
    <property type="evidence" value="ECO:0007669"/>
    <property type="project" value="TreeGrafter"/>
</dbReference>
<dbReference type="GO" id="GO:0050353">
    <property type="term" value="F:trimethyllysine dioxygenase activity"/>
    <property type="evidence" value="ECO:0007669"/>
    <property type="project" value="UniProtKB-EC"/>
</dbReference>
<dbReference type="UniPathway" id="UPA00118"/>
<dbReference type="GO" id="GO:0005506">
    <property type="term" value="F:iron ion binding"/>
    <property type="evidence" value="ECO:0007669"/>
    <property type="project" value="InterPro"/>
</dbReference>
<gene>
    <name evidence="19" type="ORF">L798_05312</name>
</gene>
<dbReference type="EMBL" id="KK852463">
    <property type="protein sequence ID" value="KDR23351.1"/>
    <property type="molecule type" value="Genomic_DNA"/>
</dbReference>
<dbReference type="InterPro" id="IPR010376">
    <property type="entry name" value="GBBH-like_N"/>
</dbReference>
<dbReference type="EC" id="1.14.11.8" evidence="5"/>
<evidence type="ECO:0000256" key="11">
    <source>
        <dbReference type="ARBA" id="ARBA00023004"/>
    </source>
</evidence>
<evidence type="ECO:0000256" key="13">
    <source>
        <dbReference type="ARBA" id="ARBA00031778"/>
    </source>
</evidence>
<dbReference type="Proteomes" id="UP000027135">
    <property type="component" value="Unassembled WGS sequence"/>
</dbReference>
<dbReference type="NCBIfam" id="TIGR02410">
    <property type="entry name" value="carnitine_TMLD"/>
    <property type="match status" value="1"/>
</dbReference>
<dbReference type="AlphaFoldDB" id="A0A067RHL2"/>
<dbReference type="Pfam" id="PF02668">
    <property type="entry name" value="TauD"/>
    <property type="match status" value="1"/>
</dbReference>
<dbReference type="Pfam" id="PF06155">
    <property type="entry name" value="GBBH-like_N"/>
    <property type="match status" value="1"/>
</dbReference>
<dbReference type="InterPro" id="IPR042098">
    <property type="entry name" value="TauD-like_sf"/>
</dbReference>
<evidence type="ECO:0000256" key="15">
    <source>
        <dbReference type="ARBA" id="ARBA00046008"/>
    </source>
</evidence>
<keyword evidence="9 19" id="KW-0223">Dioxygenase</keyword>
<evidence type="ECO:0000313" key="20">
    <source>
        <dbReference type="Proteomes" id="UP000027135"/>
    </source>
</evidence>
<dbReference type="PANTHER" id="PTHR10696">
    <property type="entry name" value="GAMMA-BUTYROBETAINE HYDROXYLASE-RELATED"/>
    <property type="match status" value="1"/>
</dbReference>
<dbReference type="eggNOG" id="KOG3889">
    <property type="taxonomic scope" value="Eukaryota"/>
</dbReference>
<dbReference type="InterPro" id="IPR038492">
    <property type="entry name" value="GBBH-like_N_sf"/>
</dbReference>
<comment type="cofactor">
    <cofactor evidence="2">
        <name>L-ascorbate</name>
        <dbReference type="ChEBI" id="CHEBI:38290"/>
    </cofactor>
</comment>
<sequence>MMKRQLFHRILRHTLLNNEHKSLYSLPLLQWHCRTQDCEAVCLKSTHAKHNTGHMNIQQTYLELCNPSWPDSLKLNYVWLRDHCRCNNCYNHTTKQRNCDLLDIPLNIQPRSSTMEGDKLIIAWPNGHNSEYALEWLWKNSYNGLKYSHIYDPKLWDKQSMESGNIARVDLCQYMNTEKGVYDVIKSIVDFGIGIVKNVPATVEATEKVVQQIAHVQHTMFGGMWEFSDHLVHYDTAYTHQALGAHNDNTYFTEAAGLQVFHCLHHNGGGGETLLVDGFRAAYDLKQTHPESFKRLSTLPIEAEYLEAGKHYVNVDSMFKLHPLTKKLQQIRFNLYDRAPMRTLPAEQIHQLYEDIHLLAAKVKDPEGEWWLKLHPGTVLFIDNWRVLHGRASYTGLRKMTGCYVGRADYVSKAKVLGII</sequence>
<dbReference type="FunCoup" id="A0A067RHL2">
    <property type="interactions" value="212"/>
</dbReference>
<feature type="domain" description="Gamma-butyrobetaine hydroxylase-like N-terminal" evidence="18">
    <location>
        <begin position="72"/>
        <end position="137"/>
    </location>
</feature>
<keyword evidence="11" id="KW-0408">Iron</keyword>
<evidence type="ECO:0000256" key="8">
    <source>
        <dbReference type="ARBA" id="ARBA00022873"/>
    </source>
</evidence>
<evidence type="ECO:0000256" key="5">
    <source>
        <dbReference type="ARBA" id="ARBA00012267"/>
    </source>
</evidence>
<protein>
    <recommendedName>
        <fullName evidence="6">Trimethyllysine dioxygenase, mitochondrial</fullName>
        <ecNumber evidence="5">1.14.11.8</ecNumber>
    </recommendedName>
    <alternativeName>
        <fullName evidence="13">Epsilon-trimethyllysine 2-oxoglutarate dioxygenase</fullName>
    </alternativeName>
    <alternativeName>
        <fullName evidence="12">TML hydroxylase</fullName>
    </alternativeName>
    <alternativeName>
        <fullName evidence="14">TML-alpha-ketoglutarate dioxygenase</fullName>
    </alternativeName>
</protein>
<evidence type="ECO:0000256" key="9">
    <source>
        <dbReference type="ARBA" id="ARBA00022964"/>
    </source>
</evidence>
<dbReference type="InParanoid" id="A0A067RHL2"/>
<keyword evidence="7" id="KW-0479">Metal-binding</keyword>
<evidence type="ECO:0000256" key="6">
    <source>
        <dbReference type="ARBA" id="ARBA00016835"/>
    </source>
</evidence>
<evidence type="ECO:0000256" key="2">
    <source>
        <dbReference type="ARBA" id="ARBA00001961"/>
    </source>
</evidence>
<feature type="domain" description="TauD/TfdA-like" evidence="17">
    <location>
        <begin position="168"/>
        <end position="404"/>
    </location>
</feature>
<evidence type="ECO:0000313" key="19">
    <source>
        <dbReference type="EMBL" id="KDR23351.1"/>
    </source>
</evidence>
<dbReference type="STRING" id="136037.A0A067RHL2"/>
<evidence type="ECO:0000259" key="18">
    <source>
        <dbReference type="Pfam" id="PF06155"/>
    </source>
</evidence>
<evidence type="ECO:0000259" key="17">
    <source>
        <dbReference type="Pfam" id="PF02668"/>
    </source>
</evidence>
<evidence type="ECO:0000256" key="10">
    <source>
        <dbReference type="ARBA" id="ARBA00023002"/>
    </source>
</evidence>
<dbReference type="Gene3D" id="3.60.130.10">
    <property type="entry name" value="Clavaminate synthase-like"/>
    <property type="match status" value="1"/>
</dbReference>
<dbReference type="SUPFAM" id="SSF51197">
    <property type="entry name" value="Clavaminate synthase-like"/>
    <property type="match status" value="1"/>
</dbReference>
<dbReference type="InterPro" id="IPR003819">
    <property type="entry name" value="TauD/TfdA-like"/>
</dbReference>
<comment type="function">
    <text evidence="15">Converts trimethyllysine (TML) into hydroxytrimethyllysine (HTML).</text>
</comment>
<comment type="similarity">
    <text evidence="4">Belongs to the gamma-BBH/TMLD family.</text>
</comment>
<evidence type="ECO:0000256" key="1">
    <source>
        <dbReference type="ARBA" id="ARBA00001954"/>
    </source>
</evidence>
<comment type="catalytic activity">
    <reaction evidence="16">
        <text>N(6),N(6),N(6)-trimethyl-L-lysine + 2-oxoglutarate + O2 = (3S)-3-hydroxy-N(6),N(6),N(6)-trimethyl-L-lysine + succinate + CO2</text>
        <dbReference type="Rhea" id="RHEA:14181"/>
        <dbReference type="ChEBI" id="CHEBI:15379"/>
        <dbReference type="ChEBI" id="CHEBI:16526"/>
        <dbReference type="ChEBI" id="CHEBI:16810"/>
        <dbReference type="ChEBI" id="CHEBI:30031"/>
        <dbReference type="ChEBI" id="CHEBI:58100"/>
        <dbReference type="ChEBI" id="CHEBI:141499"/>
        <dbReference type="EC" id="1.14.11.8"/>
    </reaction>
</comment>
<evidence type="ECO:0000256" key="7">
    <source>
        <dbReference type="ARBA" id="ARBA00022723"/>
    </source>
</evidence>
<reference evidence="19 20" key="1">
    <citation type="journal article" date="2014" name="Nat. Commun.">
        <title>Molecular traces of alternative social organization in a termite genome.</title>
        <authorList>
            <person name="Terrapon N."/>
            <person name="Li C."/>
            <person name="Robertson H.M."/>
            <person name="Ji L."/>
            <person name="Meng X."/>
            <person name="Booth W."/>
            <person name="Chen Z."/>
            <person name="Childers C.P."/>
            <person name="Glastad K.M."/>
            <person name="Gokhale K."/>
            <person name="Gowin J."/>
            <person name="Gronenberg W."/>
            <person name="Hermansen R.A."/>
            <person name="Hu H."/>
            <person name="Hunt B.G."/>
            <person name="Huylmans A.K."/>
            <person name="Khalil S.M."/>
            <person name="Mitchell R.D."/>
            <person name="Munoz-Torres M.C."/>
            <person name="Mustard J.A."/>
            <person name="Pan H."/>
            <person name="Reese J.T."/>
            <person name="Scharf M.E."/>
            <person name="Sun F."/>
            <person name="Vogel H."/>
            <person name="Xiao J."/>
            <person name="Yang W."/>
            <person name="Yang Z."/>
            <person name="Yang Z."/>
            <person name="Zhou J."/>
            <person name="Zhu J."/>
            <person name="Brent C.S."/>
            <person name="Elsik C.G."/>
            <person name="Goodisman M.A."/>
            <person name="Liberles D.A."/>
            <person name="Roe R.M."/>
            <person name="Vargo E.L."/>
            <person name="Vilcinskas A."/>
            <person name="Wang J."/>
            <person name="Bornberg-Bauer E."/>
            <person name="Korb J."/>
            <person name="Zhang G."/>
            <person name="Liebig J."/>
        </authorList>
    </citation>
    <scope>NUCLEOTIDE SEQUENCE [LARGE SCALE GENOMIC DNA]</scope>
    <source>
        <tissue evidence="19">Whole organism</tissue>
    </source>
</reference>
<comment type="pathway">
    <text evidence="3">Amine and polyamine biosynthesis; carnitine biosynthesis.</text>
</comment>
<dbReference type="OrthoDB" id="408743at2759"/>
<comment type="cofactor">
    <cofactor evidence="1">
        <name>Fe(2+)</name>
        <dbReference type="ChEBI" id="CHEBI:29033"/>
    </cofactor>
</comment>
<evidence type="ECO:0000256" key="3">
    <source>
        <dbReference type="ARBA" id="ARBA00005022"/>
    </source>
</evidence>
<proteinExistence type="inferred from homology"/>
<keyword evidence="10" id="KW-0560">Oxidoreductase</keyword>
<dbReference type="GO" id="GO:0045329">
    <property type="term" value="P:carnitine biosynthetic process"/>
    <property type="evidence" value="ECO:0007669"/>
    <property type="project" value="UniProtKB-UniPathway"/>
</dbReference>
<evidence type="ECO:0000256" key="4">
    <source>
        <dbReference type="ARBA" id="ARBA00008654"/>
    </source>
</evidence>
<keyword evidence="20" id="KW-1185">Reference proteome</keyword>
<dbReference type="Gene3D" id="3.30.2020.30">
    <property type="match status" value="1"/>
</dbReference>
<evidence type="ECO:0000256" key="14">
    <source>
        <dbReference type="ARBA" id="ARBA00032283"/>
    </source>
</evidence>
<dbReference type="InterPro" id="IPR050411">
    <property type="entry name" value="AlphaKG_dependent_hydroxylases"/>
</dbReference>
<evidence type="ECO:0000256" key="16">
    <source>
        <dbReference type="ARBA" id="ARBA00049334"/>
    </source>
</evidence>
<dbReference type="FunFam" id="3.60.130.10:FF:000001">
    <property type="entry name" value="Trimethyllysine dioxygenase, mitochondrial"/>
    <property type="match status" value="1"/>
</dbReference>